<dbReference type="EMBL" id="QPIZ01000030">
    <property type="protein sequence ID" value="RCW29227.1"/>
    <property type="molecule type" value="Genomic_DNA"/>
</dbReference>
<dbReference type="AlphaFoldDB" id="A0A2T0XH34"/>
<evidence type="ECO:0000256" key="6">
    <source>
        <dbReference type="ARBA" id="ARBA00022989"/>
    </source>
</evidence>
<reference evidence="9 10" key="1">
    <citation type="submission" date="2018-07" db="EMBL/GenBank/DDBJ databases">
        <title>Freshwater and sediment microbial communities from various areas in North America, analyzing microbe dynamics in response to fracking.</title>
        <authorList>
            <person name="Lamendella R."/>
        </authorList>
    </citation>
    <scope>NUCLEOTIDE SEQUENCE [LARGE SCALE GENOMIC DNA]</scope>
    <source>
        <strain evidence="9 10">160A</strain>
    </source>
</reference>
<feature type="transmembrane region" description="Helical" evidence="8">
    <location>
        <begin position="193"/>
        <end position="215"/>
    </location>
</feature>
<evidence type="ECO:0000256" key="3">
    <source>
        <dbReference type="ARBA" id="ARBA00022448"/>
    </source>
</evidence>
<comment type="similarity">
    <text evidence="2">Belongs to the autoinducer-2 exporter (AI-2E) (TC 2.A.86) family.</text>
</comment>
<dbReference type="Pfam" id="PF01594">
    <property type="entry name" value="AI-2E_transport"/>
    <property type="match status" value="1"/>
</dbReference>
<organism evidence="9 10">
    <name type="scientific">Marinilabilia salmonicolor</name>
    <dbReference type="NCBI Taxonomy" id="989"/>
    <lineage>
        <taxon>Bacteria</taxon>
        <taxon>Pseudomonadati</taxon>
        <taxon>Bacteroidota</taxon>
        <taxon>Bacteroidia</taxon>
        <taxon>Marinilabiliales</taxon>
        <taxon>Marinilabiliaceae</taxon>
        <taxon>Marinilabilia</taxon>
    </lineage>
</organism>
<evidence type="ECO:0000256" key="8">
    <source>
        <dbReference type="SAM" id="Phobius"/>
    </source>
</evidence>
<dbReference type="Proteomes" id="UP000252733">
    <property type="component" value="Unassembled WGS sequence"/>
</dbReference>
<evidence type="ECO:0000256" key="5">
    <source>
        <dbReference type="ARBA" id="ARBA00022692"/>
    </source>
</evidence>
<evidence type="ECO:0000313" key="9">
    <source>
        <dbReference type="EMBL" id="RCW29227.1"/>
    </source>
</evidence>
<evidence type="ECO:0000256" key="4">
    <source>
        <dbReference type="ARBA" id="ARBA00022475"/>
    </source>
</evidence>
<dbReference type="PANTHER" id="PTHR21716:SF53">
    <property type="entry name" value="PERMEASE PERM-RELATED"/>
    <property type="match status" value="1"/>
</dbReference>
<gene>
    <name evidence="9" type="ORF">DFO77_13045</name>
</gene>
<keyword evidence="5 8" id="KW-0812">Transmembrane</keyword>
<feature type="transmembrane region" description="Helical" evidence="8">
    <location>
        <begin position="136"/>
        <end position="159"/>
    </location>
</feature>
<keyword evidence="7 8" id="KW-0472">Membrane</keyword>
<dbReference type="InterPro" id="IPR002549">
    <property type="entry name" value="AI-2E-like"/>
</dbReference>
<comment type="subcellular location">
    <subcellularLocation>
        <location evidence="1">Cell membrane</location>
        <topology evidence="1">Multi-pass membrane protein</topology>
    </subcellularLocation>
</comment>
<keyword evidence="10" id="KW-1185">Reference proteome</keyword>
<dbReference type="OrthoDB" id="9793390at2"/>
<evidence type="ECO:0000256" key="7">
    <source>
        <dbReference type="ARBA" id="ARBA00023136"/>
    </source>
</evidence>
<feature type="transmembrane region" description="Helical" evidence="8">
    <location>
        <begin position="51"/>
        <end position="76"/>
    </location>
</feature>
<feature type="transmembrane region" description="Helical" evidence="8">
    <location>
        <begin position="254"/>
        <end position="272"/>
    </location>
</feature>
<feature type="transmembrane region" description="Helical" evidence="8">
    <location>
        <begin position="221"/>
        <end position="242"/>
    </location>
</feature>
<feature type="transmembrane region" description="Helical" evidence="8">
    <location>
        <begin position="6"/>
        <end position="39"/>
    </location>
</feature>
<feature type="transmembrane region" description="Helical" evidence="8">
    <location>
        <begin position="292"/>
        <end position="319"/>
    </location>
</feature>
<dbReference type="PANTHER" id="PTHR21716">
    <property type="entry name" value="TRANSMEMBRANE PROTEIN"/>
    <property type="match status" value="1"/>
</dbReference>
<keyword evidence="3" id="KW-0813">Transport</keyword>
<proteinExistence type="inferred from homology"/>
<protein>
    <submittedName>
        <fullName evidence="9">Putative PurR-regulated permease PerM</fullName>
    </submittedName>
</protein>
<evidence type="ECO:0000256" key="1">
    <source>
        <dbReference type="ARBA" id="ARBA00004651"/>
    </source>
</evidence>
<name>A0A2T0XH34_9BACT</name>
<dbReference type="GO" id="GO:0005886">
    <property type="term" value="C:plasma membrane"/>
    <property type="evidence" value="ECO:0007669"/>
    <property type="project" value="UniProtKB-SubCell"/>
</dbReference>
<dbReference type="GO" id="GO:0055085">
    <property type="term" value="P:transmembrane transport"/>
    <property type="evidence" value="ECO:0007669"/>
    <property type="project" value="TreeGrafter"/>
</dbReference>
<keyword evidence="4" id="KW-1003">Cell membrane</keyword>
<accession>A0A2T0XH34</accession>
<evidence type="ECO:0000256" key="2">
    <source>
        <dbReference type="ARBA" id="ARBA00009773"/>
    </source>
</evidence>
<comment type="caution">
    <text evidence="9">The sequence shown here is derived from an EMBL/GenBank/DDBJ whole genome shotgun (WGS) entry which is preliminary data.</text>
</comment>
<keyword evidence="6 8" id="KW-1133">Transmembrane helix</keyword>
<evidence type="ECO:0000313" key="10">
    <source>
        <dbReference type="Proteomes" id="UP000252733"/>
    </source>
</evidence>
<sequence>MYVKTVLVILGLVAFVFTLYIAQGIIIPLVFATILAIVLHPAVSMIIRLKVHRVVAIGLVMLLTFSVIALFGTLLYSQASRFTESFPKLVDKFTQIINQLIFWTSGYFDISANEITQWITNTKNELIGSDEIGQTIVGVGSILAFLFLIPVYVFMILFYQPLLIEFLHRLFGENNRSKVSEIINQIKTLIQRYLIGLLFEVVIISFLYTIGLLILGIEYALVLGILGALLNLIPYLGSIIAASMPMIIAIVTKPSPWFAVLVLALYIFIQFIDNNYIVPKIVASKVKLNALASIIAVITFGALWGIPGMLVAIPLTAIAKLIFDHIKPLQSWGFLLGDNLPD</sequence>